<organism evidence="8 9">
    <name type="scientific">Perkinsus chesapeaki</name>
    <name type="common">Clam parasite</name>
    <name type="synonym">Perkinsus andrewsi</name>
    <dbReference type="NCBI Taxonomy" id="330153"/>
    <lineage>
        <taxon>Eukaryota</taxon>
        <taxon>Sar</taxon>
        <taxon>Alveolata</taxon>
        <taxon>Perkinsozoa</taxon>
        <taxon>Perkinsea</taxon>
        <taxon>Perkinsida</taxon>
        <taxon>Perkinsidae</taxon>
        <taxon>Perkinsus</taxon>
    </lineage>
</organism>
<dbReference type="Pfam" id="PF01490">
    <property type="entry name" value="Aa_trans"/>
    <property type="match status" value="1"/>
</dbReference>
<evidence type="ECO:0000256" key="2">
    <source>
        <dbReference type="ARBA" id="ARBA00022692"/>
    </source>
</evidence>
<feature type="transmembrane region" description="Helical" evidence="6">
    <location>
        <begin position="310"/>
        <end position="333"/>
    </location>
</feature>
<evidence type="ECO:0000256" key="5">
    <source>
        <dbReference type="SAM" id="MobiDB-lite"/>
    </source>
</evidence>
<gene>
    <name evidence="8" type="primary">AAT28_1</name>
    <name evidence="8" type="ORF">FOL47_001023</name>
</gene>
<dbReference type="Proteomes" id="UP000591131">
    <property type="component" value="Unassembled WGS sequence"/>
</dbReference>
<keyword evidence="9" id="KW-1185">Reference proteome</keyword>
<feature type="transmembrane region" description="Helical" evidence="6">
    <location>
        <begin position="158"/>
        <end position="178"/>
    </location>
</feature>
<evidence type="ECO:0000256" key="3">
    <source>
        <dbReference type="ARBA" id="ARBA00022989"/>
    </source>
</evidence>
<proteinExistence type="predicted"/>
<feature type="compositionally biased region" description="Basic and acidic residues" evidence="5">
    <location>
        <begin position="44"/>
        <end position="64"/>
    </location>
</feature>
<dbReference type="GO" id="GO:0015179">
    <property type="term" value="F:L-amino acid transmembrane transporter activity"/>
    <property type="evidence" value="ECO:0007669"/>
    <property type="project" value="TreeGrafter"/>
</dbReference>
<dbReference type="Gene3D" id="1.20.1740.10">
    <property type="entry name" value="Amino acid/polyamine transporter I"/>
    <property type="match status" value="1"/>
</dbReference>
<name>A0A7J6MK86_PERCH</name>
<protein>
    <submittedName>
        <fullName evidence="8">Solute carrier 38 member</fullName>
    </submittedName>
</protein>
<evidence type="ECO:0000313" key="8">
    <source>
        <dbReference type="EMBL" id="KAF4672012.1"/>
    </source>
</evidence>
<dbReference type="GO" id="GO:0016020">
    <property type="term" value="C:membrane"/>
    <property type="evidence" value="ECO:0007669"/>
    <property type="project" value="UniProtKB-SubCell"/>
</dbReference>
<dbReference type="OrthoDB" id="438545at2759"/>
<dbReference type="AlphaFoldDB" id="A0A7J6MK86"/>
<reference evidence="8 9" key="1">
    <citation type="submission" date="2020-04" db="EMBL/GenBank/DDBJ databases">
        <title>Perkinsus chesapeaki whole genome sequence.</title>
        <authorList>
            <person name="Bogema D.R."/>
        </authorList>
    </citation>
    <scope>NUCLEOTIDE SEQUENCE [LARGE SCALE GENOMIC DNA]</scope>
    <source>
        <strain evidence="8">ATCC PRA-425</strain>
    </source>
</reference>
<keyword evidence="2 6" id="KW-0812">Transmembrane</keyword>
<keyword evidence="3 6" id="KW-1133">Transmembrane helix</keyword>
<dbReference type="PANTHER" id="PTHR22950">
    <property type="entry name" value="AMINO ACID TRANSPORTER"/>
    <property type="match status" value="1"/>
</dbReference>
<evidence type="ECO:0000313" key="9">
    <source>
        <dbReference type="Proteomes" id="UP000591131"/>
    </source>
</evidence>
<feature type="region of interest" description="Disordered" evidence="5">
    <location>
        <begin position="1"/>
        <end position="64"/>
    </location>
</feature>
<evidence type="ECO:0000256" key="4">
    <source>
        <dbReference type="ARBA" id="ARBA00023136"/>
    </source>
</evidence>
<sequence>MTVGPTIESSPSSTDLEGACVEQSQSTGTEEQTKQRWWSVFSTKPDHNEEQPVKDLSSDSESDVKKQGSTKFKWWDVLAEGSEAAAAFSLMKGTLGAGALAIPYTMYCAGIIAGTILLCAMCFFTFLSVEMIVRAQDIAKKETYEDLVDLLFGKRWGWLFQIAMFLFCFGTAAAYIVTIYDIFNPVFIAAFGPDPDTWYGIMFVNRIYFSILVTVVILLPISLLKGIGSIRYLTMAGSIGVCFLAITAIYTLSRYGVSDTFDVHTAWTPINAGSLMSAFSTYIFAFASQPNVPEIYVGLSNRKPAAMRRVTAVSMIVSVIVYLIVGIFFFINFGDDIASSVLISLSPMIQSGDPMVCIAFILMGVAIVGCFPLNIYPVRTTILHTLNPKKHRTIVGMIVATLTVALSFAVAVALPDVNMILGLVGAIAGSVVCFLGPAAFNLVLSKGKMLVWKNWWYWVMLVVGLVSLVLGTWVSLVGVIDFYSN</sequence>
<feature type="transmembrane region" description="Helical" evidence="6">
    <location>
        <begin position="455"/>
        <end position="480"/>
    </location>
</feature>
<feature type="transmembrane region" description="Helical" evidence="6">
    <location>
        <begin position="232"/>
        <end position="250"/>
    </location>
</feature>
<comment type="subcellular location">
    <subcellularLocation>
        <location evidence="1">Membrane</location>
        <topology evidence="1">Multi-pass membrane protein</topology>
    </subcellularLocation>
</comment>
<feature type="transmembrane region" description="Helical" evidence="6">
    <location>
        <begin position="394"/>
        <end position="414"/>
    </location>
</feature>
<keyword evidence="4 6" id="KW-0472">Membrane</keyword>
<evidence type="ECO:0000256" key="6">
    <source>
        <dbReference type="SAM" id="Phobius"/>
    </source>
</evidence>
<feature type="transmembrane region" description="Helical" evidence="6">
    <location>
        <begin position="353"/>
        <end position="373"/>
    </location>
</feature>
<feature type="transmembrane region" description="Helical" evidence="6">
    <location>
        <begin position="420"/>
        <end position="443"/>
    </location>
</feature>
<dbReference type="EMBL" id="JAAPAO010000122">
    <property type="protein sequence ID" value="KAF4672012.1"/>
    <property type="molecule type" value="Genomic_DNA"/>
</dbReference>
<accession>A0A7J6MK86</accession>
<comment type="caution">
    <text evidence="8">The sequence shown here is derived from an EMBL/GenBank/DDBJ whole genome shotgun (WGS) entry which is preliminary data.</text>
</comment>
<feature type="transmembrane region" description="Helical" evidence="6">
    <location>
        <begin position="270"/>
        <end position="289"/>
    </location>
</feature>
<feature type="transmembrane region" description="Helical" evidence="6">
    <location>
        <begin position="198"/>
        <end position="220"/>
    </location>
</feature>
<evidence type="ECO:0000256" key="1">
    <source>
        <dbReference type="ARBA" id="ARBA00004141"/>
    </source>
</evidence>
<dbReference type="InterPro" id="IPR013057">
    <property type="entry name" value="AA_transpt_TM"/>
</dbReference>
<evidence type="ECO:0000259" key="7">
    <source>
        <dbReference type="Pfam" id="PF01490"/>
    </source>
</evidence>
<feature type="domain" description="Amino acid transporter transmembrane" evidence="7">
    <location>
        <begin position="84"/>
        <end position="476"/>
    </location>
</feature>
<feature type="transmembrane region" description="Helical" evidence="6">
    <location>
        <begin position="104"/>
        <end position="127"/>
    </location>
</feature>